<accession>A0A0B5FUG8</accession>
<dbReference type="PANTHER" id="PTHR30625">
    <property type="entry name" value="PROTEIN TOLQ"/>
    <property type="match status" value="1"/>
</dbReference>
<proteinExistence type="inferred from homology"/>
<dbReference type="AlphaFoldDB" id="A0A0B5FUG8"/>
<evidence type="ECO:0000256" key="8">
    <source>
        <dbReference type="ARBA" id="ARBA00023306"/>
    </source>
</evidence>
<evidence type="ECO:0000256" key="7">
    <source>
        <dbReference type="ARBA" id="ARBA00023136"/>
    </source>
</evidence>
<evidence type="ECO:0000256" key="4">
    <source>
        <dbReference type="ARBA" id="ARBA00022618"/>
    </source>
</evidence>
<evidence type="ECO:0000256" key="2">
    <source>
        <dbReference type="ARBA" id="ARBA00022475"/>
    </source>
</evidence>
<evidence type="ECO:0000256" key="3">
    <source>
        <dbReference type="ARBA" id="ARBA00022519"/>
    </source>
</evidence>
<sequence>MILDAGPVVKLVLVILVYFSVVSWAIIFYKWRVVYRALADSERFLDFFWAKKRFDAIGQGLRDFPHTPLTTLFREGYQEMVKGRQRREGEDPGADFGFGGNVERALRRATTSEIQRLEKFLPFLATTGSTAPFIGLFGTVWGIMDAFHGIGESGSASLAVVAPGISEALVATAIGLAAAIPAVVGYNHFIAKVNNLTNEMDNFSQEFLNIVDRMGRR</sequence>
<dbReference type="EMBL" id="CP010311">
    <property type="protein sequence ID" value="AJF07825.1"/>
    <property type="molecule type" value="Genomic_DNA"/>
</dbReference>
<comment type="similarity">
    <text evidence="9">Belongs to the exbB/tolQ family.</text>
</comment>
<keyword evidence="7 10" id="KW-0472">Membrane</keyword>
<feature type="transmembrane region" description="Helical" evidence="10">
    <location>
        <begin position="164"/>
        <end position="186"/>
    </location>
</feature>
<dbReference type="GO" id="GO:0051301">
    <property type="term" value="P:cell division"/>
    <property type="evidence" value="ECO:0007669"/>
    <property type="project" value="UniProtKB-KW"/>
</dbReference>
<dbReference type="InterPro" id="IPR050790">
    <property type="entry name" value="ExbB/TolQ_transport"/>
</dbReference>
<feature type="transmembrane region" description="Helical" evidence="10">
    <location>
        <begin position="120"/>
        <end position="144"/>
    </location>
</feature>
<keyword evidence="8" id="KW-0131">Cell cycle</keyword>
<dbReference type="PANTHER" id="PTHR30625:SF3">
    <property type="entry name" value="TOL-PAL SYSTEM PROTEIN TOLQ"/>
    <property type="match status" value="1"/>
</dbReference>
<dbReference type="InterPro" id="IPR002898">
    <property type="entry name" value="MotA_ExbB_proton_chnl"/>
</dbReference>
<gene>
    <name evidence="12" type="ORF">GSUB_00090</name>
</gene>
<evidence type="ECO:0000313" key="12">
    <source>
        <dbReference type="EMBL" id="AJF07825.1"/>
    </source>
</evidence>
<evidence type="ECO:0000256" key="10">
    <source>
        <dbReference type="SAM" id="Phobius"/>
    </source>
</evidence>
<evidence type="ECO:0000256" key="1">
    <source>
        <dbReference type="ARBA" id="ARBA00004651"/>
    </source>
</evidence>
<name>A0A0B5FUG8_9BACT</name>
<reference evidence="12 13" key="1">
    <citation type="journal article" date="2015" name="Genome Announc.">
        <title>Genomes of Geoalkalibacter ferrihydriticus Z-0531T and Geoalkalibacter subterraneus Red1T, Two Haloalkaliphilic Metal-Reducing Deltaproteobacteria.</title>
        <authorList>
            <person name="Badalamenti J.P."/>
            <person name="Krajmalnik-Brown R."/>
            <person name="Torres C.I."/>
            <person name="Bond D.R."/>
        </authorList>
    </citation>
    <scope>NUCLEOTIDE SEQUENCE [LARGE SCALE GENOMIC DNA]</scope>
    <source>
        <strain evidence="12 13">Red1</strain>
    </source>
</reference>
<dbReference type="InterPro" id="IPR014163">
    <property type="entry name" value="Tol-Pal_TolQ"/>
</dbReference>
<evidence type="ECO:0000313" key="13">
    <source>
        <dbReference type="Proteomes" id="UP000035036"/>
    </source>
</evidence>
<dbReference type="GO" id="GO:0017038">
    <property type="term" value="P:protein import"/>
    <property type="evidence" value="ECO:0007669"/>
    <property type="project" value="TreeGrafter"/>
</dbReference>
<evidence type="ECO:0000259" key="11">
    <source>
        <dbReference type="Pfam" id="PF01618"/>
    </source>
</evidence>
<keyword evidence="9" id="KW-0653">Protein transport</keyword>
<keyword evidence="12" id="KW-0969">Cilium</keyword>
<feature type="domain" description="MotA/TolQ/ExbB proton channel" evidence="11">
    <location>
        <begin position="101"/>
        <end position="201"/>
    </location>
</feature>
<dbReference type="NCBIfam" id="TIGR02796">
    <property type="entry name" value="tolQ"/>
    <property type="match status" value="1"/>
</dbReference>
<keyword evidence="5 10" id="KW-0812">Transmembrane</keyword>
<keyword evidence="9" id="KW-0813">Transport</keyword>
<keyword evidence="6 10" id="KW-1133">Transmembrane helix</keyword>
<organism evidence="12 13">
    <name type="scientific">Geoalkalibacter subterraneus</name>
    <dbReference type="NCBI Taxonomy" id="483547"/>
    <lineage>
        <taxon>Bacteria</taxon>
        <taxon>Pseudomonadati</taxon>
        <taxon>Thermodesulfobacteriota</taxon>
        <taxon>Desulfuromonadia</taxon>
        <taxon>Desulfuromonadales</taxon>
        <taxon>Geoalkalibacteraceae</taxon>
        <taxon>Geoalkalibacter</taxon>
    </lineage>
</organism>
<dbReference type="Proteomes" id="UP000035036">
    <property type="component" value="Chromosome"/>
</dbReference>
<dbReference type="HOGENOM" id="CLU_053325_2_2_7"/>
<keyword evidence="4" id="KW-0132">Cell division</keyword>
<keyword evidence="2" id="KW-1003">Cell membrane</keyword>
<dbReference type="GO" id="GO:0005886">
    <property type="term" value="C:plasma membrane"/>
    <property type="evidence" value="ECO:0007669"/>
    <property type="project" value="UniProtKB-SubCell"/>
</dbReference>
<keyword evidence="12" id="KW-0282">Flagellum</keyword>
<keyword evidence="3" id="KW-0997">Cell inner membrane</keyword>
<dbReference type="Pfam" id="PF01618">
    <property type="entry name" value="MotA_ExbB"/>
    <property type="match status" value="1"/>
</dbReference>
<evidence type="ECO:0000256" key="5">
    <source>
        <dbReference type="ARBA" id="ARBA00022692"/>
    </source>
</evidence>
<dbReference type="GO" id="GO:0043213">
    <property type="term" value="P:bacteriocin transport"/>
    <property type="evidence" value="ECO:0007669"/>
    <property type="project" value="InterPro"/>
</dbReference>
<keyword evidence="13" id="KW-1185">Reference proteome</keyword>
<feature type="transmembrane region" description="Helical" evidence="10">
    <location>
        <begin position="12"/>
        <end position="29"/>
    </location>
</feature>
<evidence type="ECO:0000256" key="9">
    <source>
        <dbReference type="RuleBase" id="RU004057"/>
    </source>
</evidence>
<protein>
    <submittedName>
        <fullName evidence="12">Flagellar motor protein MotA</fullName>
    </submittedName>
</protein>
<dbReference type="KEGG" id="gsb:GSUB_00090"/>
<dbReference type="STRING" id="483547.GSUB_00090"/>
<comment type="subcellular location">
    <subcellularLocation>
        <location evidence="1">Cell membrane</location>
        <topology evidence="1">Multi-pass membrane protein</topology>
    </subcellularLocation>
    <subcellularLocation>
        <location evidence="9">Membrane</location>
        <topology evidence="9">Multi-pass membrane protein</topology>
    </subcellularLocation>
</comment>
<evidence type="ECO:0000256" key="6">
    <source>
        <dbReference type="ARBA" id="ARBA00022989"/>
    </source>
</evidence>
<keyword evidence="12" id="KW-0966">Cell projection</keyword>